<dbReference type="GO" id="GO:0004674">
    <property type="term" value="F:protein serine/threonine kinase activity"/>
    <property type="evidence" value="ECO:0007669"/>
    <property type="project" value="UniProtKB-KW"/>
</dbReference>
<evidence type="ECO:0000313" key="10">
    <source>
        <dbReference type="Proteomes" id="UP000298030"/>
    </source>
</evidence>
<gene>
    <name evidence="9" type="ORF">FA13DRAFT_1272952</name>
</gene>
<dbReference type="SUPFAM" id="SSF56112">
    <property type="entry name" value="Protein kinase-like (PK-like)"/>
    <property type="match status" value="1"/>
</dbReference>
<feature type="region of interest" description="Disordered" evidence="7">
    <location>
        <begin position="334"/>
        <end position="360"/>
    </location>
</feature>
<dbReference type="Gene3D" id="1.10.510.10">
    <property type="entry name" value="Transferase(Phosphotransferase) domain 1"/>
    <property type="match status" value="1"/>
</dbReference>
<accession>A0A4Y7STH4</accession>
<evidence type="ECO:0000256" key="3">
    <source>
        <dbReference type="ARBA" id="ARBA00022777"/>
    </source>
</evidence>
<evidence type="ECO:0000256" key="1">
    <source>
        <dbReference type="ARBA" id="ARBA00022679"/>
    </source>
</evidence>
<evidence type="ECO:0000256" key="2">
    <source>
        <dbReference type="ARBA" id="ARBA00022741"/>
    </source>
</evidence>
<evidence type="ECO:0000256" key="4">
    <source>
        <dbReference type="ARBA" id="ARBA00022840"/>
    </source>
</evidence>
<dbReference type="AlphaFoldDB" id="A0A4Y7STH4"/>
<proteinExistence type="inferred from homology"/>
<dbReference type="Proteomes" id="UP000298030">
    <property type="component" value="Unassembled WGS sequence"/>
</dbReference>
<dbReference type="PROSITE" id="PS00107">
    <property type="entry name" value="PROTEIN_KINASE_ATP"/>
    <property type="match status" value="1"/>
</dbReference>
<comment type="similarity">
    <text evidence="6">Belongs to the protein kinase superfamily.</text>
</comment>
<dbReference type="GO" id="GO:0005524">
    <property type="term" value="F:ATP binding"/>
    <property type="evidence" value="ECO:0007669"/>
    <property type="project" value="UniProtKB-UniRule"/>
</dbReference>
<evidence type="ECO:0000256" key="6">
    <source>
        <dbReference type="RuleBase" id="RU000304"/>
    </source>
</evidence>
<comment type="caution">
    <text evidence="9">The sequence shown here is derived from an EMBL/GenBank/DDBJ whole genome shotgun (WGS) entry which is preliminary data.</text>
</comment>
<dbReference type="InterPro" id="IPR051681">
    <property type="entry name" value="Ser/Thr_Kinases-Pseudokinases"/>
</dbReference>
<sequence>MFSVPVGLEGMIDVHMRNSMILQTYPNHLVFSSLKCIVCSLKSYDEFRWINEHQDYSRLRMRCRQKYSKEQLVKTLVLRDRGDGSGNGATSDESEPESEDELGSGWEAEGRRRERSDSGTRKKGVRVFDLTDQVRLEGTWAVGFGTFSDVWRGRWQDPMERRERAVAIKFLRSVMVQNVKERLIRRIQGEVSTWHKLCHRNVSQFFGIVQSASSFGMVSPWYVNGTICDYLKVVPDADRLKLLTQIASGVHHLHAHTPPIVHGDLKGGNILIDVHGYAIITDFGLSKVMEEVSQACSDDTNSPPGTACGKKGTSVFAGSTRWMAPELIMALVNDDDPTEEDGDEINEGGSDEAPTRRKRGPTITTMSDVYAFAAVCLEVATDELPYCHRTNDHAVIIDILRSISPRPRRAQSKCKVSVNNVADFWGLLDRCWVMPAERRPVMLECLRELERMVPGSNASMATLTTSYPSQYRKKSS</sequence>
<evidence type="ECO:0000259" key="8">
    <source>
        <dbReference type="PROSITE" id="PS50011"/>
    </source>
</evidence>
<feature type="compositionally biased region" description="Acidic residues" evidence="7">
    <location>
        <begin position="334"/>
        <end position="350"/>
    </location>
</feature>
<organism evidence="9 10">
    <name type="scientific">Coprinellus micaceus</name>
    <name type="common">Glistening ink-cap mushroom</name>
    <name type="synonym">Coprinus micaceus</name>
    <dbReference type="NCBI Taxonomy" id="71717"/>
    <lineage>
        <taxon>Eukaryota</taxon>
        <taxon>Fungi</taxon>
        <taxon>Dikarya</taxon>
        <taxon>Basidiomycota</taxon>
        <taxon>Agaricomycotina</taxon>
        <taxon>Agaricomycetes</taxon>
        <taxon>Agaricomycetidae</taxon>
        <taxon>Agaricales</taxon>
        <taxon>Agaricineae</taxon>
        <taxon>Psathyrellaceae</taxon>
        <taxon>Coprinellus</taxon>
    </lineage>
</organism>
<keyword evidence="1" id="KW-0808">Transferase</keyword>
<dbReference type="PANTHER" id="PTHR44329:SF288">
    <property type="entry name" value="MITOGEN-ACTIVATED PROTEIN KINASE KINASE KINASE 20"/>
    <property type="match status" value="1"/>
</dbReference>
<dbReference type="Pfam" id="PF00069">
    <property type="entry name" value="Pkinase"/>
    <property type="match status" value="1"/>
</dbReference>
<keyword evidence="3 9" id="KW-0418">Kinase</keyword>
<dbReference type="InterPro" id="IPR017441">
    <property type="entry name" value="Protein_kinase_ATP_BS"/>
</dbReference>
<feature type="binding site" evidence="5">
    <location>
        <position position="169"/>
    </location>
    <ligand>
        <name>ATP</name>
        <dbReference type="ChEBI" id="CHEBI:30616"/>
    </ligand>
</feature>
<evidence type="ECO:0000256" key="5">
    <source>
        <dbReference type="PROSITE-ProRule" id="PRU10141"/>
    </source>
</evidence>
<evidence type="ECO:0000256" key="7">
    <source>
        <dbReference type="SAM" id="MobiDB-lite"/>
    </source>
</evidence>
<protein>
    <submittedName>
        <fullName evidence="9">Kinase-like protein</fullName>
    </submittedName>
</protein>
<feature type="domain" description="Protein kinase" evidence="8">
    <location>
        <begin position="136"/>
        <end position="453"/>
    </location>
</feature>
<feature type="region of interest" description="Disordered" evidence="7">
    <location>
        <begin position="80"/>
        <end position="118"/>
    </location>
</feature>
<dbReference type="PANTHER" id="PTHR44329">
    <property type="entry name" value="SERINE/THREONINE-PROTEIN KINASE TNNI3K-RELATED"/>
    <property type="match status" value="1"/>
</dbReference>
<dbReference type="PROSITE" id="PS50011">
    <property type="entry name" value="PROTEIN_KINASE_DOM"/>
    <property type="match status" value="1"/>
</dbReference>
<name>A0A4Y7STH4_COPMI</name>
<keyword evidence="10" id="KW-1185">Reference proteome</keyword>
<reference evidence="9 10" key="1">
    <citation type="journal article" date="2019" name="Nat. Ecol. Evol.">
        <title>Megaphylogeny resolves global patterns of mushroom evolution.</title>
        <authorList>
            <person name="Varga T."/>
            <person name="Krizsan K."/>
            <person name="Foldi C."/>
            <person name="Dima B."/>
            <person name="Sanchez-Garcia M."/>
            <person name="Sanchez-Ramirez S."/>
            <person name="Szollosi G.J."/>
            <person name="Szarkandi J.G."/>
            <person name="Papp V."/>
            <person name="Albert L."/>
            <person name="Andreopoulos W."/>
            <person name="Angelini C."/>
            <person name="Antonin V."/>
            <person name="Barry K.W."/>
            <person name="Bougher N.L."/>
            <person name="Buchanan P."/>
            <person name="Buyck B."/>
            <person name="Bense V."/>
            <person name="Catcheside P."/>
            <person name="Chovatia M."/>
            <person name="Cooper J."/>
            <person name="Damon W."/>
            <person name="Desjardin D."/>
            <person name="Finy P."/>
            <person name="Geml J."/>
            <person name="Haridas S."/>
            <person name="Hughes K."/>
            <person name="Justo A."/>
            <person name="Karasinski D."/>
            <person name="Kautmanova I."/>
            <person name="Kiss B."/>
            <person name="Kocsube S."/>
            <person name="Kotiranta H."/>
            <person name="LaButti K.M."/>
            <person name="Lechner B.E."/>
            <person name="Liimatainen K."/>
            <person name="Lipzen A."/>
            <person name="Lukacs Z."/>
            <person name="Mihaltcheva S."/>
            <person name="Morgado L.N."/>
            <person name="Niskanen T."/>
            <person name="Noordeloos M.E."/>
            <person name="Ohm R.A."/>
            <person name="Ortiz-Santana B."/>
            <person name="Ovrebo C."/>
            <person name="Racz N."/>
            <person name="Riley R."/>
            <person name="Savchenko A."/>
            <person name="Shiryaev A."/>
            <person name="Soop K."/>
            <person name="Spirin V."/>
            <person name="Szebenyi C."/>
            <person name="Tomsovsky M."/>
            <person name="Tulloss R.E."/>
            <person name="Uehling J."/>
            <person name="Grigoriev I.V."/>
            <person name="Vagvolgyi C."/>
            <person name="Papp T."/>
            <person name="Martin F.M."/>
            <person name="Miettinen O."/>
            <person name="Hibbett D.S."/>
            <person name="Nagy L.G."/>
        </authorList>
    </citation>
    <scope>NUCLEOTIDE SEQUENCE [LARGE SCALE GENOMIC DNA]</scope>
    <source>
        <strain evidence="9 10">FP101781</strain>
    </source>
</reference>
<dbReference type="InterPro" id="IPR011009">
    <property type="entry name" value="Kinase-like_dom_sf"/>
</dbReference>
<dbReference type="OrthoDB" id="6718656at2759"/>
<dbReference type="InterPro" id="IPR000719">
    <property type="entry name" value="Prot_kinase_dom"/>
</dbReference>
<feature type="compositionally biased region" description="Basic and acidic residues" evidence="7">
    <location>
        <begin position="108"/>
        <end position="118"/>
    </location>
</feature>
<dbReference type="STRING" id="71717.A0A4Y7STH4"/>
<dbReference type="InterPro" id="IPR008271">
    <property type="entry name" value="Ser/Thr_kinase_AS"/>
</dbReference>
<dbReference type="EMBL" id="QPFP01000061">
    <property type="protein sequence ID" value="TEB25021.1"/>
    <property type="molecule type" value="Genomic_DNA"/>
</dbReference>
<feature type="compositionally biased region" description="Acidic residues" evidence="7">
    <location>
        <begin position="92"/>
        <end position="102"/>
    </location>
</feature>
<keyword evidence="6" id="KW-0723">Serine/threonine-protein kinase</keyword>
<dbReference type="PROSITE" id="PS00108">
    <property type="entry name" value="PROTEIN_KINASE_ST"/>
    <property type="match status" value="1"/>
</dbReference>
<keyword evidence="2 5" id="KW-0547">Nucleotide-binding</keyword>
<keyword evidence="4 5" id="KW-0067">ATP-binding</keyword>
<evidence type="ECO:0000313" key="9">
    <source>
        <dbReference type="EMBL" id="TEB25021.1"/>
    </source>
</evidence>
<dbReference type="SMART" id="SM00220">
    <property type="entry name" value="S_TKc"/>
    <property type="match status" value="1"/>
</dbReference>